<dbReference type="InterPro" id="IPR028263">
    <property type="entry name" value="FliG_N"/>
</dbReference>
<evidence type="ECO:0000256" key="4">
    <source>
        <dbReference type="ARBA" id="ARBA00021870"/>
    </source>
</evidence>
<dbReference type="Pfam" id="PF14841">
    <property type="entry name" value="FliG_M"/>
    <property type="match status" value="1"/>
</dbReference>
<dbReference type="EMBL" id="JAAKZH010000004">
    <property type="protein sequence ID" value="NGO64614.1"/>
    <property type="molecule type" value="Genomic_DNA"/>
</dbReference>
<keyword evidence="14" id="KW-0966">Cell projection</keyword>
<feature type="domain" description="Flagellar motor switch protein FliG N-terminal" evidence="13">
    <location>
        <begin position="16"/>
        <end position="110"/>
    </location>
</feature>
<dbReference type="Pfam" id="PF14842">
    <property type="entry name" value="FliG_N"/>
    <property type="match status" value="1"/>
</dbReference>
<reference evidence="14 15" key="1">
    <citation type="submission" date="2020-02" db="EMBL/GenBank/DDBJ databases">
        <title>Genome sequence of the type strain CCBAU10050 of Rhizobium daejeonense.</title>
        <authorList>
            <person name="Gao J."/>
            <person name="Sun J."/>
        </authorList>
    </citation>
    <scope>NUCLEOTIDE SEQUENCE [LARGE SCALE GENOMIC DNA]</scope>
    <source>
        <strain evidence="14 15">CCBAU10050</strain>
    </source>
</reference>
<dbReference type="InterPro" id="IPR032779">
    <property type="entry name" value="FliG_M"/>
</dbReference>
<proteinExistence type="inferred from homology"/>
<keyword evidence="7" id="KW-0283">Flagellar rotation</keyword>
<feature type="domain" description="Flagellar motor switch protein FliG middle" evidence="12">
    <location>
        <begin position="127"/>
        <end position="200"/>
    </location>
</feature>
<dbReference type="InterPro" id="IPR011002">
    <property type="entry name" value="FliG_a-hlx"/>
</dbReference>
<dbReference type="PANTHER" id="PTHR30534:SF0">
    <property type="entry name" value="FLAGELLAR MOTOR SWITCH PROTEIN FLIG"/>
    <property type="match status" value="1"/>
</dbReference>
<keyword evidence="8" id="KW-0472">Membrane</keyword>
<evidence type="ECO:0000259" key="13">
    <source>
        <dbReference type="Pfam" id="PF14842"/>
    </source>
</evidence>
<comment type="caution">
    <text evidence="14">The sequence shown here is derived from an EMBL/GenBank/DDBJ whole genome shotgun (WGS) entry which is preliminary data.</text>
</comment>
<dbReference type="GO" id="GO:0071973">
    <property type="term" value="P:bacterial-type flagellum-dependent cell motility"/>
    <property type="evidence" value="ECO:0007669"/>
    <property type="project" value="InterPro"/>
</dbReference>
<dbReference type="Proteomes" id="UP000477849">
    <property type="component" value="Unassembled WGS sequence"/>
</dbReference>
<comment type="function">
    <text evidence="10">FliG is one of three proteins (FliG, FliN, FliM) that forms the rotor-mounted switch complex (C ring), located at the base of the basal body. This complex interacts with the CheY and CheZ chemotaxis proteins, in addition to contacting components of the motor that determine the direction of flagellar rotation.</text>
</comment>
<dbReference type="PANTHER" id="PTHR30534">
    <property type="entry name" value="FLAGELLAR MOTOR SWITCH PROTEIN FLIG"/>
    <property type="match status" value="1"/>
</dbReference>
<dbReference type="PRINTS" id="PR00954">
    <property type="entry name" value="FLGMOTORFLIG"/>
</dbReference>
<dbReference type="GO" id="GO:0005886">
    <property type="term" value="C:plasma membrane"/>
    <property type="evidence" value="ECO:0007669"/>
    <property type="project" value="UniProtKB-SubCell"/>
</dbReference>
<dbReference type="InterPro" id="IPR000090">
    <property type="entry name" value="Flg_Motor_Flig"/>
</dbReference>
<evidence type="ECO:0000256" key="8">
    <source>
        <dbReference type="ARBA" id="ARBA00023136"/>
    </source>
</evidence>
<evidence type="ECO:0000256" key="5">
    <source>
        <dbReference type="ARBA" id="ARBA00022475"/>
    </source>
</evidence>
<evidence type="ECO:0000313" key="15">
    <source>
        <dbReference type="Proteomes" id="UP000477849"/>
    </source>
</evidence>
<protein>
    <recommendedName>
        <fullName evidence="4">Flagellar motor switch protein FliG</fullName>
    </recommendedName>
</protein>
<comment type="subcellular location">
    <subcellularLocation>
        <location evidence="1">Bacterial flagellum basal body</location>
    </subcellularLocation>
    <subcellularLocation>
        <location evidence="2">Cell membrane</location>
        <topology evidence="2">Peripheral membrane protein</topology>
        <orientation evidence="2">Cytoplasmic side</orientation>
    </subcellularLocation>
</comment>
<keyword evidence="5" id="KW-1003">Cell membrane</keyword>
<sequence length="346" mass="38025">MMDFDDFGGPLTGKPLSQADKAAAVLLAMGKGVAGKLLKYFTQAELQTIIASAQTLRTIPPDELAELVNEFEDLFTEGAGLMDNAKAIESILEEGLTPEEVDGLLGRRTAFQAYEASIWDRLQDADPDFIAKFLMREHPQTVAYILSMLPSSFGAKVLLKLPESRRADIMNRTVNLKNVSPKAAQIIENRVHDLIAEIDAERNSVGSTKVAELMNELEKPEVDTLLNSLESISRESVNKVRPKIFLFEDLLAMPQRSRVMLLNDISGDILTMALRGATMEIRECVLSSISPRSRRMIESDLQSGTVGINPREVAIARRAVAQEAIRLANSGQIQLKEAEGDTTQAA</sequence>
<evidence type="ECO:0000256" key="2">
    <source>
        <dbReference type="ARBA" id="ARBA00004413"/>
    </source>
</evidence>
<dbReference type="NCBIfam" id="NF004260">
    <property type="entry name" value="PRK05686.2-1"/>
    <property type="match status" value="1"/>
</dbReference>
<accession>A0A6M1RSF7</accession>
<evidence type="ECO:0000259" key="11">
    <source>
        <dbReference type="Pfam" id="PF01706"/>
    </source>
</evidence>
<keyword evidence="14" id="KW-0282">Flagellum</keyword>
<evidence type="ECO:0000256" key="3">
    <source>
        <dbReference type="ARBA" id="ARBA00010299"/>
    </source>
</evidence>
<dbReference type="SUPFAM" id="SSF48029">
    <property type="entry name" value="FliG"/>
    <property type="match status" value="2"/>
</dbReference>
<keyword evidence="9" id="KW-0975">Bacterial flagellum</keyword>
<comment type="similarity">
    <text evidence="3">Belongs to the FliG family.</text>
</comment>
<dbReference type="RefSeq" id="WP_163903368.1">
    <property type="nucleotide sequence ID" value="NZ_CP048427.1"/>
</dbReference>
<keyword evidence="14" id="KW-0969">Cilium</keyword>
<keyword evidence="6" id="KW-0145">Chemotaxis</keyword>
<evidence type="ECO:0000256" key="10">
    <source>
        <dbReference type="ARBA" id="ARBA00025598"/>
    </source>
</evidence>
<feature type="domain" description="Flagellar motor switch protein FliG C-terminal" evidence="11">
    <location>
        <begin position="228"/>
        <end position="335"/>
    </location>
</feature>
<gene>
    <name evidence="14" type="primary">fliG</name>
    <name evidence="14" type="ORF">G6N76_13150</name>
</gene>
<dbReference type="GO" id="GO:0003774">
    <property type="term" value="F:cytoskeletal motor activity"/>
    <property type="evidence" value="ECO:0007669"/>
    <property type="project" value="InterPro"/>
</dbReference>
<evidence type="ECO:0000256" key="1">
    <source>
        <dbReference type="ARBA" id="ARBA00004117"/>
    </source>
</evidence>
<dbReference type="GO" id="GO:0009425">
    <property type="term" value="C:bacterial-type flagellum basal body"/>
    <property type="evidence" value="ECO:0007669"/>
    <property type="project" value="UniProtKB-SubCell"/>
</dbReference>
<evidence type="ECO:0000256" key="7">
    <source>
        <dbReference type="ARBA" id="ARBA00022779"/>
    </source>
</evidence>
<dbReference type="Gene3D" id="1.10.220.30">
    <property type="match status" value="3"/>
</dbReference>
<evidence type="ECO:0000256" key="9">
    <source>
        <dbReference type="ARBA" id="ARBA00023143"/>
    </source>
</evidence>
<keyword evidence="15" id="KW-1185">Reference proteome</keyword>
<dbReference type="AlphaFoldDB" id="A0A6M1RSF7"/>
<dbReference type="Pfam" id="PF01706">
    <property type="entry name" value="FliG_C"/>
    <property type="match status" value="1"/>
</dbReference>
<evidence type="ECO:0000313" key="14">
    <source>
        <dbReference type="EMBL" id="NGO64614.1"/>
    </source>
</evidence>
<dbReference type="InterPro" id="IPR023087">
    <property type="entry name" value="Flg_Motor_Flig_C"/>
</dbReference>
<evidence type="ECO:0000259" key="12">
    <source>
        <dbReference type="Pfam" id="PF14841"/>
    </source>
</evidence>
<organism evidence="14 15">
    <name type="scientific">Rhizobium daejeonense</name>
    <dbReference type="NCBI Taxonomy" id="240521"/>
    <lineage>
        <taxon>Bacteria</taxon>
        <taxon>Pseudomonadati</taxon>
        <taxon>Pseudomonadota</taxon>
        <taxon>Alphaproteobacteria</taxon>
        <taxon>Hyphomicrobiales</taxon>
        <taxon>Rhizobiaceae</taxon>
        <taxon>Rhizobium/Agrobacterium group</taxon>
        <taxon>Rhizobium</taxon>
    </lineage>
</organism>
<name>A0A6M1RSF7_9HYPH</name>
<evidence type="ECO:0000256" key="6">
    <source>
        <dbReference type="ARBA" id="ARBA00022500"/>
    </source>
</evidence>
<dbReference type="GO" id="GO:0006935">
    <property type="term" value="P:chemotaxis"/>
    <property type="evidence" value="ECO:0007669"/>
    <property type="project" value="UniProtKB-KW"/>
</dbReference>